<keyword evidence="1" id="KW-1133">Transmembrane helix</keyword>
<keyword evidence="1" id="KW-0472">Membrane</keyword>
<protein>
    <submittedName>
        <fullName evidence="3">7TM_GPCR_Srx domain-containing protein</fullName>
    </submittedName>
</protein>
<evidence type="ECO:0000313" key="2">
    <source>
        <dbReference type="Proteomes" id="UP000095283"/>
    </source>
</evidence>
<proteinExistence type="predicted"/>
<dbReference type="AlphaFoldDB" id="A0A1I7X9N8"/>
<feature type="transmembrane region" description="Helical" evidence="1">
    <location>
        <begin position="79"/>
        <end position="97"/>
    </location>
</feature>
<dbReference type="Proteomes" id="UP000095283">
    <property type="component" value="Unplaced"/>
</dbReference>
<feature type="transmembrane region" description="Helical" evidence="1">
    <location>
        <begin position="47"/>
        <end position="67"/>
    </location>
</feature>
<keyword evidence="2" id="KW-1185">Reference proteome</keyword>
<evidence type="ECO:0000313" key="3">
    <source>
        <dbReference type="WBParaSite" id="Hba_14143"/>
    </source>
</evidence>
<evidence type="ECO:0000256" key="1">
    <source>
        <dbReference type="SAM" id="Phobius"/>
    </source>
</evidence>
<name>A0A1I7X9N8_HETBA</name>
<dbReference type="WBParaSite" id="Hba_14143">
    <property type="protein sequence ID" value="Hba_14143"/>
    <property type="gene ID" value="Hba_14143"/>
</dbReference>
<sequence>MRRNDQNLFESLRIYSLVLATHYGSSSRDIHTISKIREKWKENKIKTLLSVFATTLLSVLRIGFLSLNETGMGNTTTLYLAYIQLLIAFTDNWALCCQLETPQRSARGFRWHQRVAAAAAG</sequence>
<keyword evidence="1" id="KW-0812">Transmembrane</keyword>
<accession>A0A1I7X9N8</accession>
<reference evidence="3" key="1">
    <citation type="submission" date="2016-11" db="UniProtKB">
        <authorList>
            <consortium name="WormBaseParasite"/>
        </authorList>
    </citation>
    <scope>IDENTIFICATION</scope>
</reference>
<organism evidence="2 3">
    <name type="scientific">Heterorhabditis bacteriophora</name>
    <name type="common">Entomopathogenic nematode worm</name>
    <dbReference type="NCBI Taxonomy" id="37862"/>
    <lineage>
        <taxon>Eukaryota</taxon>
        <taxon>Metazoa</taxon>
        <taxon>Ecdysozoa</taxon>
        <taxon>Nematoda</taxon>
        <taxon>Chromadorea</taxon>
        <taxon>Rhabditida</taxon>
        <taxon>Rhabditina</taxon>
        <taxon>Rhabditomorpha</taxon>
        <taxon>Strongyloidea</taxon>
        <taxon>Heterorhabditidae</taxon>
        <taxon>Heterorhabditis</taxon>
    </lineage>
</organism>